<dbReference type="Pfam" id="PF05995">
    <property type="entry name" value="CDO_I"/>
    <property type="match status" value="1"/>
</dbReference>
<dbReference type="Gene3D" id="2.60.120.10">
    <property type="entry name" value="Jelly Rolls"/>
    <property type="match status" value="1"/>
</dbReference>
<dbReference type="CDD" id="cd10548">
    <property type="entry name" value="cupin_CDO"/>
    <property type="match status" value="1"/>
</dbReference>
<comment type="pathway">
    <text evidence="1 11">Organosulfur biosynthesis; taurine biosynthesis; hypotaurine from L-cysteine: step 1/2.</text>
</comment>
<keyword evidence="4 10" id="KW-0479">Metal-binding</keyword>
<feature type="binding site" evidence="10">
    <location>
        <position position="130"/>
    </location>
    <ligand>
        <name>Fe cation</name>
        <dbReference type="ChEBI" id="CHEBI:24875"/>
        <note>catalytic</note>
    </ligand>
</feature>
<evidence type="ECO:0000256" key="5">
    <source>
        <dbReference type="ARBA" id="ARBA00022784"/>
    </source>
</evidence>
<organism evidence="13">
    <name type="scientific">Arion vulgaris</name>
    <dbReference type="NCBI Taxonomy" id="1028688"/>
    <lineage>
        <taxon>Eukaryota</taxon>
        <taxon>Metazoa</taxon>
        <taxon>Spiralia</taxon>
        <taxon>Lophotrochozoa</taxon>
        <taxon>Mollusca</taxon>
        <taxon>Gastropoda</taxon>
        <taxon>Heterobranchia</taxon>
        <taxon>Euthyneura</taxon>
        <taxon>Panpulmonata</taxon>
        <taxon>Eupulmonata</taxon>
        <taxon>Stylommatophora</taxon>
        <taxon>Helicina</taxon>
        <taxon>Arionoidea</taxon>
        <taxon>Arionidae</taxon>
        <taxon>Arion</taxon>
    </lineage>
</organism>
<keyword evidence="6 11" id="KW-0223">Dioxygenase</keyword>
<evidence type="ECO:0000256" key="11">
    <source>
        <dbReference type="RuleBase" id="RU366010"/>
    </source>
</evidence>
<feature type="cross-link" description="3'-(S-cysteinyl)-tyrosine (Cys-Tyr)" evidence="9">
    <location>
        <begin position="137"/>
        <end position="206"/>
    </location>
</feature>
<dbReference type="SUPFAM" id="SSF51182">
    <property type="entry name" value="RmlC-like cupins"/>
    <property type="match status" value="1"/>
</dbReference>
<dbReference type="GO" id="GO:0008198">
    <property type="term" value="F:ferrous iron binding"/>
    <property type="evidence" value="ECO:0007669"/>
    <property type="project" value="UniProtKB-ARBA"/>
</dbReference>
<protein>
    <recommendedName>
        <fullName evidence="3 11">Cysteine dioxygenase</fullName>
        <ecNumber evidence="3 11">1.13.11.20</ecNumber>
    </recommendedName>
</protein>
<evidence type="ECO:0000256" key="3">
    <source>
        <dbReference type="ARBA" id="ARBA00013133"/>
    </source>
</evidence>
<dbReference type="InterPro" id="IPR011051">
    <property type="entry name" value="RmlC_Cupin_sf"/>
</dbReference>
<comment type="similarity">
    <text evidence="2 11">Belongs to the cysteine dioxygenase family.</text>
</comment>
<evidence type="ECO:0000313" key="13">
    <source>
        <dbReference type="EMBL" id="CEK90167.1"/>
    </source>
</evidence>
<dbReference type="InterPro" id="IPR010300">
    <property type="entry name" value="CDO_1"/>
</dbReference>
<evidence type="ECO:0000256" key="10">
    <source>
        <dbReference type="PIRSR" id="PIRSR610300-51"/>
    </source>
</evidence>
<comment type="cofactor">
    <cofactor evidence="11">
        <name>Fe cation</name>
        <dbReference type="ChEBI" id="CHEBI:24875"/>
    </cofactor>
    <text evidence="11">Binds 1 Fe cation per subunit.</text>
</comment>
<name>A0A0B7BB99_9EUPU</name>
<keyword evidence="8 10" id="KW-0408">Iron</keyword>
<feature type="binding site" evidence="10">
    <location>
        <position position="132"/>
    </location>
    <ligand>
        <name>Fe cation</name>
        <dbReference type="ChEBI" id="CHEBI:24875"/>
        <note>catalytic</note>
    </ligand>
</feature>
<keyword evidence="5 9" id="KW-0883">Thioether bond</keyword>
<feature type="binding site" evidence="10">
    <location>
        <position position="189"/>
    </location>
    <ligand>
        <name>Fe cation</name>
        <dbReference type="ChEBI" id="CHEBI:24875"/>
        <note>catalytic</note>
    </ligand>
</feature>
<sequence length="267" mass="30111">MECVNIHHNHDNANGYSEEPMEISHGVSSGGDICLSGQQPSAKFSDPSTLVPPESLRDLVTKLHEVFENDHISVEYVQALMTSYQSRSKEWKRFAKFDPHRYTRNLVDSGNGKFNLMILCWNEGQGSSIHSHANSHCFLKVIDGGVKEELYEWPSQDPTDENGKDMKKWAENEYSKNECAYINDSIGLHRVENPSHTDKAVTLHLYSPPFDECQCFDERTGRAVISKVTFWSKYGRRTPFGRSQGTSQSSDAKNDSTSTASVKPISQ</sequence>
<dbReference type="GO" id="GO:0017172">
    <property type="term" value="F:cysteine dioxygenase activity"/>
    <property type="evidence" value="ECO:0007669"/>
    <property type="project" value="UniProtKB-UniRule"/>
</dbReference>
<dbReference type="UniPathway" id="UPA00012">
    <property type="reaction ID" value="UER00537"/>
</dbReference>
<comment type="catalytic activity">
    <reaction evidence="11">
        <text>L-cysteine + O2 = 3-sulfino-L-alanine + H(+)</text>
        <dbReference type="Rhea" id="RHEA:20441"/>
        <dbReference type="ChEBI" id="CHEBI:15378"/>
        <dbReference type="ChEBI" id="CHEBI:15379"/>
        <dbReference type="ChEBI" id="CHEBI:35235"/>
        <dbReference type="ChEBI" id="CHEBI:61085"/>
        <dbReference type="EC" id="1.13.11.20"/>
    </reaction>
</comment>
<keyword evidence="7 11" id="KW-0560">Oxidoreductase</keyword>
<evidence type="ECO:0000256" key="12">
    <source>
        <dbReference type="SAM" id="MobiDB-lite"/>
    </source>
</evidence>
<accession>A0A0B7BB99</accession>
<dbReference type="EMBL" id="HACG01043302">
    <property type="protein sequence ID" value="CEK90167.1"/>
    <property type="molecule type" value="Transcribed_RNA"/>
</dbReference>
<feature type="region of interest" description="Disordered" evidence="12">
    <location>
        <begin position="236"/>
        <end position="267"/>
    </location>
</feature>
<dbReference type="PANTHER" id="PTHR12918:SF1">
    <property type="entry name" value="CYSTEINE DIOXYGENASE TYPE 1"/>
    <property type="match status" value="1"/>
</dbReference>
<dbReference type="GO" id="GO:0042412">
    <property type="term" value="P:taurine biosynthetic process"/>
    <property type="evidence" value="ECO:0007669"/>
    <property type="project" value="UniProtKB-UniRule"/>
</dbReference>
<evidence type="ECO:0000256" key="2">
    <source>
        <dbReference type="ARBA" id="ARBA00006622"/>
    </source>
</evidence>
<feature type="compositionally biased region" description="Polar residues" evidence="12">
    <location>
        <begin position="241"/>
        <end position="267"/>
    </location>
</feature>
<evidence type="ECO:0000256" key="7">
    <source>
        <dbReference type="ARBA" id="ARBA00023002"/>
    </source>
</evidence>
<dbReference type="AlphaFoldDB" id="A0A0B7BB99"/>
<evidence type="ECO:0000256" key="4">
    <source>
        <dbReference type="ARBA" id="ARBA00022723"/>
    </source>
</evidence>
<dbReference type="GO" id="GO:0019448">
    <property type="term" value="P:L-cysteine catabolic process"/>
    <property type="evidence" value="ECO:0007669"/>
    <property type="project" value="TreeGrafter"/>
</dbReference>
<reference evidence="13" key="1">
    <citation type="submission" date="2014-12" db="EMBL/GenBank/DDBJ databases">
        <title>Insight into the proteome of Arion vulgaris.</title>
        <authorList>
            <person name="Aradska J."/>
            <person name="Bulat T."/>
            <person name="Smidak R."/>
            <person name="Sarate P."/>
            <person name="Gangsoo J."/>
            <person name="Sialana F."/>
            <person name="Bilban M."/>
            <person name="Lubec G."/>
        </authorList>
    </citation>
    <scope>NUCLEOTIDE SEQUENCE</scope>
    <source>
        <tissue evidence="13">Skin</tissue>
    </source>
</reference>
<evidence type="ECO:0000256" key="6">
    <source>
        <dbReference type="ARBA" id="ARBA00022964"/>
    </source>
</evidence>
<dbReference type="FunFam" id="2.60.120.10:FF:000045">
    <property type="entry name" value="Cysteine dioxygenase 1"/>
    <property type="match status" value="1"/>
</dbReference>
<dbReference type="InterPro" id="IPR014710">
    <property type="entry name" value="RmlC-like_jellyroll"/>
</dbReference>
<dbReference type="EC" id="1.13.11.20" evidence="3 11"/>
<gene>
    <name evidence="13" type="primary">ORF175117</name>
</gene>
<dbReference type="PANTHER" id="PTHR12918">
    <property type="entry name" value="CYSTEINE DIOXYGENASE"/>
    <property type="match status" value="1"/>
</dbReference>
<evidence type="ECO:0000256" key="9">
    <source>
        <dbReference type="PIRSR" id="PIRSR610300-50"/>
    </source>
</evidence>
<evidence type="ECO:0000256" key="8">
    <source>
        <dbReference type="ARBA" id="ARBA00023004"/>
    </source>
</evidence>
<evidence type="ECO:0000256" key="1">
    <source>
        <dbReference type="ARBA" id="ARBA00004759"/>
    </source>
</evidence>
<proteinExistence type="inferred from homology"/>